<dbReference type="InterPro" id="IPR051598">
    <property type="entry name" value="TSUP/Inactive_protease-like"/>
</dbReference>
<feature type="compositionally biased region" description="Low complexity" evidence="7">
    <location>
        <begin position="124"/>
        <end position="140"/>
    </location>
</feature>
<evidence type="ECO:0000256" key="1">
    <source>
        <dbReference type="ARBA" id="ARBA00004141"/>
    </source>
</evidence>
<evidence type="ECO:0000256" key="7">
    <source>
        <dbReference type="SAM" id="MobiDB-lite"/>
    </source>
</evidence>
<proteinExistence type="inferred from homology"/>
<evidence type="ECO:0000256" key="4">
    <source>
        <dbReference type="ARBA" id="ARBA00022989"/>
    </source>
</evidence>
<feature type="region of interest" description="Disordered" evidence="7">
    <location>
        <begin position="124"/>
        <end position="168"/>
    </location>
</feature>
<evidence type="ECO:0000256" key="2">
    <source>
        <dbReference type="ARBA" id="ARBA00009142"/>
    </source>
</evidence>
<evidence type="ECO:0000256" key="5">
    <source>
        <dbReference type="ARBA" id="ARBA00023136"/>
    </source>
</evidence>
<name>A0ABU6FEI0_9ACTN</name>
<gene>
    <name evidence="8" type="ORF">OKJ99_33345</name>
</gene>
<keyword evidence="4 6" id="KW-1133">Transmembrane helix</keyword>
<comment type="caution">
    <text evidence="8">The sequence shown here is derived from an EMBL/GenBank/DDBJ whole genome shotgun (WGS) entry which is preliminary data.</text>
</comment>
<accession>A0ABU6FEI0</accession>
<keyword evidence="9" id="KW-1185">Reference proteome</keyword>
<feature type="compositionally biased region" description="Low complexity" evidence="7">
    <location>
        <begin position="150"/>
        <end position="161"/>
    </location>
</feature>
<feature type="transmembrane region" description="Helical" evidence="6">
    <location>
        <begin position="265"/>
        <end position="283"/>
    </location>
</feature>
<evidence type="ECO:0000313" key="9">
    <source>
        <dbReference type="Proteomes" id="UP001354931"/>
    </source>
</evidence>
<dbReference type="Pfam" id="PF01925">
    <property type="entry name" value="TauE"/>
    <property type="match status" value="1"/>
</dbReference>
<sequence length="287" mass="28007">MNILILAVLCGAVVGLALGGLGGGGGVLAVPALVYLLGVAPADAGTASLLIVTITSATALARHVGTGTVRWRTGLLFAAVGAVPTVGASMLAHRLPQNLLTGAFAVLAGVAAAVMLRGTRACDDAAPASPDPPARAAAGPAPGPVQVREATQTAQTATSTTEVGRGGPLRTAGAGAGLGAVTGLLGVGGGFLAVPTLVSVLRLPMRTAVGTSLVVTLLNSLVSLTTRLTTEGVSIDPAVLGPFVGAAILGAWDARRLAAKLSGPALQRTFAVLLLATAAFMLVDAVV</sequence>
<evidence type="ECO:0000256" key="3">
    <source>
        <dbReference type="ARBA" id="ARBA00022692"/>
    </source>
</evidence>
<dbReference type="EMBL" id="JAOZYC010000164">
    <property type="protein sequence ID" value="MEB8342389.1"/>
    <property type="molecule type" value="Genomic_DNA"/>
</dbReference>
<keyword evidence="5 6" id="KW-0472">Membrane</keyword>
<dbReference type="PANTHER" id="PTHR43701">
    <property type="entry name" value="MEMBRANE TRANSPORTER PROTEIN MJ0441-RELATED"/>
    <property type="match status" value="1"/>
</dbReference>
<evidence type="ECO:0000256" key="6">
    <source>
        <dbReference type="RuleBase" id="RU363041"/>
    </source>
</evidence>
<feature type="transmembrane region" description="Helical" evidence="6">
    <location>
        <begin position="73"/>
        <end position="93"/>
    </location>
</feature>
<protein>
    <recommendedName>
        <fullName evidence="6">Probable membrane transporter protein</fullName>
    </recommendedName>
</protein>
<feature type="transmembrane region" description="Helical" evidence="6">
    <location>
        <begin position="99"/>
        <end position="116"/>
    </location>
</feature>
<reference evidence="8 9" key="1">
    <citation type="submission" date="2022-10" db="EMBL/GenBank/DDBJ databases">
        <authorList>
            <person name="Xie J."/>
            <person name="Shen N."/>
        </authorList>
    </citation>
    <scope>NUCLEOTIDE SEQUENCE [LARGE SCALE GENOMIC DNA]</scope>
    <source>
        <strain evidence="8 9">YIM65594</strain>
    </source>
</reference>
<keyword evidence="3 6" id="KW-0812">Transmembrane</keyword>
<organism evidence="8 9">
    <name type="scientific">Streptomyces endophyticus</name>
    <dbReference type="NCBI Taxonomy" id="714166"/>
    <lineage>
        <taxon>Bacteria</taxon>
        <taxon>Bacillati</taxon>
        <taxon>Actinomycetota</taxon>
        <taxon>Actinomycetes</taxon>
        <taxon>Kitasatosporales</taxon>
        <taxon>Streptomycetaceae</taxon>
        <taxon>Streptomyces</taxon>
    </lineage>
</organism>
<evidence type="ECO:0000313" key="8">
    <source>
        <dbReference type="EMBL" id="MEB8342389.1"/>
    </source>
</evidence>
<comment type="subcellular location">
    <subcellularLocation>
        <location evidence="6">Cell membrane</location>
        <topology evidence="6">Multi-pass membrane protein</topology>
    </subcellularLocation>
    <subcellularLocation>
        <location evidence="1">Membrane</location>
        <topology evidence="1">Multi-pass membrane protein</topology>
    </subcellularLocation>
</comment>
<dbReference type="InterPro" id="IPR002781">
    <property type="entry name" value="TM_pro_TauE-like"/>
</dbReference>
<keyword evidence="6" id="KW-1003">Cell membrane</keyword>
<feature type="transmembrane region" description="Helical" evidence="6">
    <location>
        <begin position="39"/>
        <end position="61"/>
    </location>
</feature>
<dbReference type="PANTHER" id="PTHR43701:SF2">
    <property type="entry name" value="MEMBRANE TRANSPORTER PROTEIN YJNA-RELATED"/>
    <property type="match status" value="1"/>
</dbReference>
<dbReference type="Proteomes" id="UP001354931">
    <property type="component" value="Unassembled WGS sequence"/>
</dbReference>
<dbReference type="RefSeq" id="WP_326021836.1">
    <property type="nucleotide sequence ID" value="NZ_JAOZYC010000164.1"/>
</dbReference>
<comment type="similarity">
    <text evidence="2 6">Belongs to the 4-toluene sulfonate uptake permease (TSUP) (TC 2.A.102) family.</text>
</comment>